<accession>A0A498SJ38</accession>
<evidence type="ECO:0000313" key="1">
    <source>
        <dbReference type="EMBL" id="VBB31773.1"/>
    </source>
</evidence>
<dbReference type="AlphaFoldDB" id="A0A498SJ38"/>
<dbReference type="EMBL" id="UPTC01003912">
    <property type="protein sequence ID" value="VBB34689.1"/>
    <property type="molecule type" value="Genomic_DNA"/>
</dbReference>
<name>A0A498SJ38_ACAVI</name>
<evidence type="ECO:0000313" key="2">
    <source>
        <dbReference type="EMBL" id="VBB33925.1"/>
    </source>
</evidence>
<keyword evidence="4" id="KW-1185">Reference proteome</keyword>
<protein>
    <submittedName>
        <fullName evidence="1">Uncharacterized protein</fullName>
    </submittedName>
</protein>
<reference evidence="1 4" key="1">
    <citation type="submission" date="2018-08" db="EMBL/GenBank/DDBJ databases">
        <authorList>
            <person name="Laetsch R D."/>
            <person name="Stevens L."/>
            <person name="Kumar S."/>
            <person name="Blaxter L. M."/>
        </authorList>
    </citation>
    <scope>NUCLEOTIDE SEQUENCE [LARGE SCALE GENOMIC DNA]</scope>
</reference>
<evidence type="ECO:0000313" key="4">
    <source>
        <dbReference type="Proteomes" id="UP000276991"/>
    </source>
</evidence>
<dbReference type="EMBL" id="UPTC01002834">
    <property type="protein sequence ID" value="VBB33925.1"/>
    <property type="molecule type" value="Genomic_DNA"/>
</dbReference>
<evidence type="ECO:0000313" key="3">
    <source>
        <dbReference type="EMBL" id="VBB34689.1"/>
    </source>
</evidence>
<gene>
    <name evidence="1" type="ORF">NAV_LOCUS6564</name>
    <name evidence="2" type="ORF">NAV_LOCUS8716</name>
    <name evidence="3" type="ORF">NAV_LOCUS9480</name>
</gene>
<organism evidence="1 4">
    <name type="scientific">Acanthocheilonema viteae</name>
    <name type="common">Filarial nematode worm</name>
    <name type="synonym">Dipetalonema viteae</name>
    <dbReference type="NCBI Taxonomy" id="6277"/>
    <lineage>
        <taxon>Eukaryota</taxon>
        <taxon>Metazoa</taxon>
        <taxon>Ecdysozoa</taxon>
        <taxon>Nematoda</taxon>
        <taxon>Chromadorea</taxon>
        <taxon>Rhabditida</taxon>
        <taxon>Spirurina</taxon>
        <taxon>Spiruromorpha</taxon>
        <taxon>Filarioidea</taxon>
        <taxon>Onchocercidae</taxon>
        <taxon>Acanthocheilonema</taxon>
    </lineage>
</organism>
<dbReference type="Proteomes" id="UP000276991">
    <property type="component" value="Unassembled WGS sequence"/>
</dbReference>
<dbReference type="OrthoDB" id="5793786at2759"/>
<sequence>MLGKEKAAKIITQHPNQYDAANVIDTALRDDPNESPFDVISRISKVNLVALETFGELNQFWGNANRILLPLAGQIERASLSLLRATFPQIFGDLNPSDIATDKVTYPPDKSNFVIKELIKALVSSAKRNSASSNSSN</sequence>
<dbReference type="EMBL" id="UPTC01001379">
    <property type="protein sequence ID" value="VBB31773.1"/>
    <property type="molecule type" value="Genomic_DNA"/>
</dbReference>
<proteinExistence type="predicted"/>